<dbReference type="SUPFAM" id="SSF53933">
    <property type="entry name" value="Microbial ribonucleases"/>
    <property type="match status" value="1"/>
</dbReference>
<evidence type="ECO:0000256" key="6">
    <source>
        <dbReference type="ARBA" id="ARBA00022801"/>
    </source>
</evidence>
<dbReference type="InterPro" id="IPR053753">
    <property type="entry name" value="RNase_N1/T1-like_sf"/>
</dbReference>
<evidence type="ECO:0000256" key="2">
    <source>
        <dbReference type="ARBA" id="ARBA00009006"/>
    </source>
</evidence>
<keyword evidence="5" id="KW-0540">Nuclease</keyword>
<keyword evidence="4" id="KW-0964">Secreted</keyword>
<comment type="similarity">
    <text evidence="2">Belongs to the ribonuclease N1/T1 family.</text>
</comment>
<dbReference type="GO" id="GO:0003723">
    <property type="term" value="F:RNA binding"/>
    <property type="evidence" value="ECO:0007669"/>
    <property type="project" value="InterPro"/>
</dbReference>
<evidence type="ECO:0000256" key="1">
    <source>
        <dbReference type="ARBA" id="ARBA00004613"/>
    </source>
</evidence>
<dbReference type="InterPro" id="IPR016191">
    <property type="entry name" value="Ribonuclease/ribotoxin"/>
</dbReference>
<gene>
    <name evidence="7" type="ORF">HCR03_04155</name>
</gene>
<comment type="subcellular location">
    <subcellularLocation>
        <location evidence="1">Secreted</location>
    </subcellularLocation>
</comment>
<dbReference type="GO" id="GO:0004521">
    <property type="term" value="F:RNA endonuclease activity"/>
    <property type="evidence" value="ECO:0007669"/>
    <property type="project" value="InterPro"/>
</dbReference>
<dbReference type="AlphaFoldDB" id="A0A7G8TFX6"/>
<keyword evidence="6" id="KW-0378">Hydrolase</keyword>
<evidence type="ECO:0000256" key="5">
    <source>
        <dbReference type="ARBA" id="ARBA00022722"/>
    </source>
</evidence>
<dbReference type="EMBL" id="CP060286">
    <property type="protein sequence ID" value="QNK42517.1"/>
    <property type="molecule type" value="Genomic_DNA"/>
</dbReference>
<dbReference type="Pfam" id="PF00545">
    <property type="entry name" value="Ribonuclease"/>
    <property type="match status" value="1"/>
</dbReference>
<dbReference type="GO" id="GO:0016787">
    <property type="term" value="F:hydrolase activity"/>
    <property type="evidence" value="ECO:0007669"/>
    <property type="project" value="UniProtKB-KW"/>
</dbReference>
<protein>
    <recommendedName>
        <fullName evidence="3">Ribonuclease</fullName>
    </recommendedName>
</protein>
<dbReference type="KEGG" id="cfem:HCR03_04155"/>
<proteinExistence type="inferred from homology"/>
<dbReference type="Proteomes" id="UP000515909">
    <property type="component" value="Chromosome"/>
</dbReference>
<reference evidence="7 8" key="1">
    <citation type="submission" date="2020-08" db="EMBL/GenBank/DDBJ databases">
        <title>The isolate Caproiciproducens sp. 7D4C2 produces n-caproate at mildly acidic conditions from hexoses: genome and rBOX comparison with related strains and chain-elongating bacteria.</title>
        <authorList>
            <person name="Esquivel-Elizondo S."/>
            <person name="Bagci C."/>
            <person name="Temovska M."/>
            <person name="Jeon B.S."/>
            <person name="Bessarab I."/>
            <person name="Williams R.B.H."/>
            <person name="Huson D.H."/>
            <person name="Angenent L.T."/>
        </authorList>
    </citation>
    <scope>NUCLEOTIDE SEQUENCE [LARGE SCALE GENOMIC DNA]</scope>
    <source>
        <strain evidence="7 8">7D4C2</strain>
    </source>
</reference>
<dbReference type="Gene3D" id="3.40.20.20">
    <property type="match status" value="2"/>
</dbReference>
<name>A0A7G8TFX6_9FIRM</name>
<accession>A0A7G8TFX6</accession>
<dbReference type="GO" id="GO:0005576">
    <property type="term" value="C:extracellular region"/>
    <property type="evidence" value="ECO:0007669"/>
    <property type="project" value="UniProtKB-SubCell"/>
</dbReference>
<evidence type="ECO:0000313" key="8">
    <source>
        <dbReference type="Proteomes" id="UP000515909"/>
    </source>
</evidence>
<dbReference type="InterPro" id="IPR000026">
    <property type="entry name" value="N1-like"/>
</dbReference>
<organism evidence="7 8">
    <name type="scientific">Caproicibacter fermentans</name>
    <dbReference type="NCBI Taxonomy" id="2576756"/>
    <lineage>
        <taxon>Bacteria</taxon>
        <taxon>Bacillati</taxon>
        <taxon>Bacillota</taxon>
        <taxon>Clostridia</taxon>
        <taxon>Eubacteriales</taxon>
        <taxon>Acutalibacteraceae</taxon>
        <taxon>Caproicibacter</taxon>
    </lineage>
</organism>
<sequence>MPDDEPPVHNNCRCEMKNIEAAFAGTATQDGMNGADIAVKNTGKLPPNYITKKQAINLGWISWQGNLNKVAPGKSIGGEVYQNRNGHLPQEFGRVWYEADINYDNGLRNSQRLLFSNDGLIFATYDHYMTFVQIQ</sequence>
<dbReference type="InterPro" id="IPR001887">
    <property type="entry name" value="Barnase"/>
</dbReference>
<evidence type="ECO:0000256" key="3">
    <source>
        <dbReference type="ARBA" id="ARBA00022214"/>
    </source>
</evidence>
<evidence type="ECO:0000256" key="4">
    <source>
        <dbReference type="ARBA" id="ARBA00022525"/>
    </source>
</evidence>
<evidence type="ECO:0000313" key="7">
    <source>
        <dbReference type="EMBL" id="QNK42517.1"/>
    </source>
</evidence>
<dbReference type="PRINTS" id="PR00117">
    <property type="entry name" value="BARNASE"/>
</dbReference>